<keyword evidence="2" id="KW-1185">Reference proteome</keyword>
<evidence type="ECO:0000313" key="2">
    <source>
        <dbReference type="Proteomes" id="UP001642484"/>
    </source>
</evidence>
<comment type="caution">
    <text evidence="1">The sequence shown here is derived from an EMBL/GenBank/DDBJ whole genome shotgun (WGS) entry which is preliminary data.</text>
</comment>
<sequence>MGFYGGWSVKPQLGISNATLGLSLVDDEVKWMMRIWADYLNQPISAKDRKKLKEKAERMDWQMVKTTISKTTGKKSVTGAQFLCPGHQACKKHQVDLVGERFTCFKDIRSGGRDMKSSQQYPRAFGTEVARLHLEYMQSADPWYSIC</sequence>
<gene>
    <name evidence="1" type="ORF">CCMP2556_LOCUS49625</name>
</gene>
<evidence type="ECO:0000313" key="1">
    <source>
        <dbReference type="EMBL" id="CAK9106106.1"/>
    </source>
</evidence>
<protein>
    <submittedName>
        <fullName evidence="1">Uncharacterized protein</fullName>
    </submittedName>
</protein>
<organism evidence="1 2">
    <name type="scientific">Durusdinium trenchii</name>
    <dbReference type="NCBI Taxonomy" id="1381693"/>
    <lineage>
        <taxon>Eukaryota</taxon>
        <taxon>Sar</taxon>
        <taxon>Alveolata</taxon>
        <taxon>Dinophyceae</taxon>
        <taxon>Suessiales</taxon>
        <taxon>Symbiodiniaceae</taxon>
        <taxon>Durusdinium</taxon>
    </lineage>
</organism>
<dbReference type="Proteomes" id="UP001642484">
    <property type="component" value="Unassembled WGS sequence"/>
</dbReference>
<reference evidence="1 2" key="1">
    <citation type="submission" date="2024-02" db="EMBL/GenBank/DDBJ databases">
        <authorList>
            <person name="Chen Y."/>
            <person name="Shah S."/>
            <person name="Dougan E. K."/>
            <person name="Thang M."/>
            <person name="Chan C."/>
        </authorList>
    </citation>
    <scope>NUCLEOTIDE SEQUENCE [LARGE SCALE GENOMIC DNA]</scope>
</reference>
<proteinExistence type="predicted"/>
<name>A0ABP0S190_9DINO</name>
<dbReference type="EMBL" id="CAXAMN010026828">
    <property type="protein sequence ID" value="CAK9106106.1"/>
    <property type="molecule type" value="Genomic_DNA"/>
</dbReference>
<accession>A0ABP0S190</accession>